<dbReference type="STRING" id="1802207.A3D44_02930"/>
<dbReference type="PANTHER" id="PTHR41774">
    <property type="match status" value="1"/>
</dbReference>
<dbReference type="EMBL" id="MHOT01000030">
    <property type="protein sequence ID" value="OGZ67846.1"/>
    <property type="molecule type" value="Genomic_DNA"/>
</dbReference>
<proteinExistence type="predicted"/>
<organism evidence="1 2">
    <name type="scientific">Candidatus Staskawiczbacteria bacterium RIFCSPHIGHO2_02_FULL_42_22</name>
    <dbReference type="NCBI Taxonomy" id="1802207"/>
    <lineage>
        <taxon>Bacteria</taxon>
        <taxon>Candidatus Staskawicziibacteriota</taxon>
    </lineage>
</organism>
<gene>
    <name evidence="1" type="ORF">A3D44_02930</name>
</gene>
<dbReference type="AlphaFoldDB" id="A0A1G2HZ62"/>
<dbReference type="Proteomes" id="UP000178820">
    <property type="component" value="Unassembled WGS sequence"/>
</dbReference>
<dbReference type="InterPro" id="IPR036069">
    <property type="entry name" value="DUF34/NIF3_sf"/>
</dbReference>
<evidence type="ECO:0008006" key="3">
    <source>
        <dbReference type="Google" id="ProtNLM"/>
    </source>
</evidence>
<dbReference type="InterPro" id="IPR015867">
    <property type="entry name" value="N-reg_PII/ATP_PRibTrfase_C"/>
</dbReference>
<dbReference type="FunFam" id="3.30.70.120:FF:000006">
    <property type="entry name" value="GTP cyclohydrolase 1 type 2 homolog"/>
    <property type="match status" value="1"/>
</dbReference>
<sequence length="107" mass="11829">METKNVKFVVFVPLSHADAVRQALGEAGAGKIGNYDFCSFSSRGTGRFRGNEKTNPSIGKAGKCEAVEEEKIEAIVPREILKEVIEKVKSVHPYEEVAFDIYPLENL</sequence>
<comment type="caution">
    <text evidence="1">The sequence shown here is derived from an EMBL/GenBank/DDBJ whole genome shotgun (WGS) entry which is preliminary data.</text>
</comment>
<name>A0A1G2HZ62_9BACT</name>
<protein>
    <recommendedName>
        <fullName evidence="3">NGG1p interacting factor NIF3</fullName>
    </recommendedName>
</protein>
<accession>A0A1G2HZ62</accession>
<dbReference type="PANTHER" id="PTHR41774:SF1">
    <property type="entry name" value="NGG1P INTERACTING FACTOR NIF3"/>
    <property type="match status" value="1"/>
</dbReference>
<evidence type="ECO:0000313" key="2">
    <source>
        <dbReference type="Proteomes" id="UP000178820"/>
    </source>
</evidence>
<dbReference type="Gene3D" id="3.30.70.120">
    <property type="match status" value="1"/>
</dbReference>
<evidence type="ECO:0000313" key="1">
    <source>
        <dbReference type="EMBL" id="OGZ67846.1"/>
    </source>
</evidence>
<dbReference type="SUPFAM" id="SSF102705">
    <property type="entry name" value="NIF3 (NGG1p interacting factor 3)-like"/>
    <property type="match status" value="1"/>
</dbReference>
<reference evidence="1 2" key="1">
    <citation type="journal article" date="2016" name="Nat. Commun.">
        <title>Thousands of microbial genomes shed light on interconnected biogeochemical processes in an aquifer system.</title>
        <authorList>
            <person name="Anantharaman K."/>
            <person name="Brown C.T."/>
            <person name="Hug L.A."/>
            <person name="Sharon I."/>
            <person name="Castelle C.J."/>
            <person name="Probst A.J."/>
            <person name="Thomas B.C."/>
            <person name="Singh A."/>
            <person name="Wilkins M.J."/>
            <person name="Karaoz U."/>
            <person name="Brodie E.L."/>
            <person name="Williams K.H."/>
            <person name="Hubbard S.S."/>
            <person name="Banfield J.F."/>
        </authorList>
    </citation>
    <scope>NUCLEOTIDE SEQUENCE [LARGE SCALE GENOMIC DNA]</scope>
</reference>